<comment type="caution">
    <text evidence="6">The sequence shown here is derived from an EMBL/GenBank/DDBJ whole genome shotgun (WGS) entry which is preliminary data.</text>
</comment>
<keyword evidence="4" id="KW-0804">Transcription</keyword>
<dbReference type="RefSeq" id="WP_232185097.1">
    <property type="nucleotide sequence ID" value="NZ_JAIOAP010000004.1"/>
</dbReference>
<gene>
    <name evidence="6" type="ORF">QJS35_07500</name>
</gene>
<dbReference type="InterPro" id="IPR009061">
    <property type="entry name" value="DNA-bd_dom_put_sf"/>
</dbReference>
<accession>A0ABV1KQ76</accession>
<evidence type="ECO:0000256" key="2">
    <source>
        <dbReference type="ARBA" id="ARBA00023015"/>
    </source>
</evidence>
<dbReference type="CDD" id="cd00592">
    <property type="entry name" value="HTH_MerR-like"/>
    <property type="match status" value="1"/>
</dbReference>
<keyword evidence="1" id="KW-0678">Repressor</keyword>
<evidence type="ECO:0000313" key="7">
    <source>
        <dbReference type="Proteomes" id="UP001493487"/>
    </source>
</evidence>
<dbReference type="SUPFAM" id="SSF53335">
    <property type="entry name" value="S-adenosyl-L-methionine-dependent methyltransferases"/>
    <property type="match status" value="1"/>
</dbReference>
<proteinExistence type="predicted"/>
<dbReference type="Pfam" id="PF08241">
    <property type="entry name" value="Methyltransf_11"/>
    <property type="match status" value="1"/>
</dbReference>
<evidence type="ECO:0000256" key="4">
    <source>
        <dbReference type="ARBA" id="ARBA00023163"/>
    </source>
</evidence>
<dbReference type="InterPro" id="IPR013216">
    <property type="entry name" value="Methyltransf_11"/>
</dbReference>
<feature type="domain" description="HTH merR-type" evidence="5">
    <location>
        <begin position="1"/>
        <end position="69"/>
    </location>
</feature>
<protein>
    <submittedName>
        <fullName evidence="6">MerR family transcriptional regulator</fullName>
    </submittedName>
</protein>
<dbReference type="InterPro" id="IPR047057">
    <property type="entry name" value="MerR_fam"/>
</dbReference>
<dbReference type="PROSITE" id="PS50937">
    <property type="entry name" value="HTH_MERR_2"/>
    <property type="match status" value="1"/>
</dbReference>
<keyword evidence="7" id="KW-1185">Reference proteome</keyword>
<evidence type="ECO:0000256" key="3">
    <source>
        <dbReference type="ARBA" id="ARBA00023125"/>
    </source>
</evidence>
<dbReference type="Gene3D" id="3.40.50.150">
    <property type="entry name" value="Vaccinia Virus protein VP39"/>
    <property type="match status" value="1"/>
</dbReference>
<evidence type="ECO:0000259" key="5">
    <source>
        <dbReference type="PROSITE" id="PS50937"/>
    </source>
</evidence>
<sequence length="336" mass="38673">MKINEVAAKLKISARAVRFYEEKGLFSPAKQANNLYRTFTEKDVWRLQTIISLREAGMSISDIKSALETWDENNKEELQYYLELQRTVMMSEWLQIKQVIDTTDQMITLLKTEKSLPLEHIYRLAEASKKLREQRSSWTDKWDFNLLASTHDEQVASHSGHYADYDEALDIIVESIAPAQNELGLDIGTGTGNLAARFMELNIAMSAVDQSKEMLRLCQRKYPALETRLGNFLALPYLEGQFDFVVSSFAFHHLNDVQQLLALEEMRRVLKPHGRICIADLMVSNAPSDENIDQYPSIQILNDWFESNGFHVKSHQINPLLHILYAYKEECYDAGS</sequence>
<evidence type="ECO:0000313" key="6">
    <source>
        <dbReference type="EMBL" id="MEQ4482239.1"/>
    </source>
</evidence>
<dbReference type="SMART" id="SM00422">
    <property type="entry name" value="HTH_MERR"/>
    <property type="match status" value="1"/>
</dbReference>
<evidence type="ECO:0000256" key="1">
    <source>
        <dbReference type="ARBA" id="ARBA00022491"/>
    </source>
</evidence>
<dbReference type="CDD" id="cd02440">
    <property type="entry name" value="AdoMet_MTases"/>
    <property type="match status" value="1"/>
</dbReference>
<dbReference type="Proteomes" id="UP001493487">
    <property type="component" value="Unassembled WGS sequence"/>
</dbReference>
<dbReference type="SUPFAM" id="SSF46955">
    <property type="entry name" value="Putative DNA-binding domain"/>
    <property type="match status" value="1"/>
</dbReference>
<dbReference type="Gene3D" id="1.10.1660.10">
    <property type="match status" value="1"/>
</dbReference>
<keyword evidence="3" id="KW-0238">DNA-binding</keyword>
<name>A0ABV1KQ76_9BACL</name>
<dbReference type="PANTHER" id="PTHR30204:SF69">
    <property type="entry name" value="MERR-FAMILY TRANSCRIPTIONAL REGULATOR"/>
    <property type="match status" value="1"/>
</dbReference>
<reference evidence="6 7" key="1">
    <citation type="journal article" date="2023" name="Genome Announc.">
        <title>Pan-Genome Analyses of the Genus Cohnella and Proposal of the Novel Species Cohnella silvisoli sp. nov., Isolated from Forest Soil.</title>
        <authorList>
            <person name="Wang C."/>
            <person name="Mao L."/>
            <person name="Bao G."/>
            <person name="Zhu H."/>
        </authorList>
    </citation>
    <scope>NUCLEOTIDE SEQUENCE [LARGE SCALE GENOMIC DNA]</scope>
    <source>
        <strain evidence="6 7">NL03-T5-1</strain>
    </source>
</reference>
<dbReference type="PANTHER" id="PTHR30204">
    <property type="entry name" value="REDOX-CYCLING DRUG-SENSING TRANSCRIPTIONAL ACTIVATOR SOXR"/>
    <property type="match status" value="1"/>
</dbReference>
<dbReference type="EMBL" id="JASKHM010000003">
    <property type="protein sequence ID" value="MEQ4482239.1"/>
    <property type="molecule type" value="Genomic_DNA"/>
</dbReference>
<organism evidence="6 7">
    <name type="scientific">Cohnella silvisoli</name>
    <dbReference type="NCBI Taxonomy" id="2873699"/>
    <lineage>
        <taxon>Bacteria</taxon>
        <taxon>Bacillati</taxon>
        <taxon>Bacillota</taxon>
        <taxon>Bacilli</taxon>
        <taxon>Bacillales</taxon>
        <taxon>Paenibacillaceae</taxon>
        <taxon>Cohnella</taxon>
    </lineage>
</organism>
<dbReference type="Pfam" id="PF13411">
    <property type="entry name" value="MerR_1"/>
    <property type="match status" value="1"/>
</dbReference>
<dbReference type="InterPro" id="IPR000551">
    <property type="entry name" value="MerR-type_HTH_dom"/>
</dbReference>
<dbReference type="InterPro" id="IPR029063">
    <property type="entry name" value="SAM-dependent_MTases_sf"/>
</dbReference>
<keyword evidence="2" id="KW-0805">Transcription regulation</keyword>